<dbReference type="GO" id="GO:0008289">
    <property type="term" value="F:lipid binding"/>
    <property type="evidence" value="ECO:0007669"/>
    <property type="project" value="UniProtKB-KW"/>
</dbReference>
<evidence type="ECO:0000313" key="14">
    <source>
        <dbReference type="EMBL" id="RAL39586.1"/>
    </source>
</evidence>
<sequence>MYRRRPKNPLCGFHAITGEMGLGLNTIVPLAVGILAVWAIAADSAHHMAPAPAADCSSVIMKLADCLSFVTNGSTVPKPDKSCCSGLKTVLKANPDCLCEGFKNTGLGVSLNLTKAVTLPTACNVTAPSSVKNCIPSGNFFPSPSAAPSASPGINSAPTVTPAASATAPAASSPSPSQVNSASSPVAATLSAAAFLVALLF</sequence>
<dbReference type="InterPro" id="IPR016140">
    <property type="entry name" value="Bifunc_inhib/LTP/seed_store"/>
</dbReference>
<evidence type="ECO:0000256" key="7">
    <source>
        <dbReference type="ARBA" id="ARBA00023121"/>
    </source>
</evidence>
<protein>
    <recommendedName>
        <fullName evidence="13">Bifunctional inhibitor/plant lipid transfer protein/seed storage helical domain-containing protein</fullName>
    </recommendedName>
</protein>
<dbReference type="CDD" id="cd00010">
    <property type="entry name" value="AAI_LTSS"/>
    <property type="match status" value="1"/>
</dbReference>
<keyword evidence="12" id="KW-1133">Transmembrane helix</keyword>
<keyword evidence="5" id="KW-0336">GPI-anchor</keyword>
<dbReference type="GO" id="GO:0005886">
    <property type="term" value="C:plasma membrane"/>
    <property type="evidence" value="ECO:0007669"/>
    <property type="project" value="UniProtKB-SubCell"/>
</dbReference>
<proteinExistence type="inferred from homology"/>
<dbReference type="SUPFAM" id="SSF47699">
    <property type="entry name" value="Bifunctional inhibitor/lipid-transfer protein/seed storage 2S albumin"/>
    <property type="match status" value="1"/>
</dbReference>
<evidence type="ECO:0000256" key="9">
    <source>
        <dbReference type="ARBA" id="ARBA00023180"/>
    </source>
</evidence>
<evidence type="ECO:0000256" key="11">
    <source>
        <dbReference type="SAM" id="MobiDB-lite"/>
    </source>
</evidence>
<accession>A0A328D274</accession>
<dbReference type="AlphaFoldDB" id="A0A328D274"/>
<keyword evidence="10" id="KW-0449">Lipoprotein</keyword>
<evidence type="ECO:0000313" key="15">
    <source>
        <dbReference type="Proteomes" id="UP000249390"/>
    </source>
</evidence>
<dbReference type="GO" id="GO:0098552">
    <property type="term" value="C:side of membrane"/>
    <property type="evidence" value="ECO:0007669"/>
    <property type="project" value="UniProtKB-KW"/>
</dbReference>
<evidence type="ECO:0000256" key="12">
    <source>
        <dbReference type="SAM" id="Phobius"/>
    </source>
</evidence>
<reference evidence="14 15" key="1">
    <citation type="submission" date="2018-06" db="EMBL/GenBank/DDBJ databases">
        <title>The Genome of Cuscuta australis (Dodder) Provides Insight into the Evolution of Plant Parasitism.</title>
        <authorList>
            <person name="Liu H."/>
        </authorList>
    </citation>
    <scope>NUCLEOTIDE SEQUENCE [LARGE SCALE GENOMIC DNA]</scope>
    <source>
        <strain evidence="15">cv. Yunnan</strain>
        <tissue evidence="14">Vines</tissue>
    </source>
</reference>
<dbReference type="PRINTS" id="PR00382">
    <property type="entry name" value="LIPIDTRNSFER"/>
</dbReference>
<dbReference type="EMBL" id="NQVE01000200">
    <property type="protein sequence ID" value="RAL39586.1"/>
    <property type="molecule type" value="Genomic_DNA"/>
</dbReference>
<keyword evidence="9" id="KW-0325">Glycoprotein</keyword>
<keyword evidence="12" id="KW-0812">Transmembrane</keyword>
<keyword evidence="6" id="KW-0732">Signal</keyword>
<organism evidence="14 15">
    <name type="scientific">Cuscuta australis</name>
    <dbReference type="NCBI Taxonomy" id="267555"/>
    <lineage>
        <taxon>Eukaryota</taxon>
        <taxon>Viridiplantae</taxon>
        <taxon>Streptophyta</taxon>
        <taxon>Embryophyta</taxon>
        <taxon>Tracheophyta</taxon>
        <taxon>Spermatophyta</taxon>
        <taxon>Magnoliopsida</taxon>
        <taxon>eudicotyledons</taxon>
        <taxon>Gunneridae</taxon>
        <taxon>Pentapetalae</taxon>
        <taxon>asterids</taxon>
        <taxon>lamiids</taxon>
        <taxon>Solanales</taxon>
        <taxon>Convolvulaceae</taxon>
        <taxon>Cuscuteae</taxon>
        <taxon>Cuscuta</taxon>
        <taxon>Cuscuta subgen. Grammica</taxon>
        <taxon>Cuscuta sect. Cleistogrammica</taxon>
    </lineage>
</organism>
<feature type="region of interest" description="Disordered" evidence="11">
    <location>
        <begin position="151"/>
        <end position="179"/>
    </location>
</feature>
<feature type="transmembrane region" description="Helical" evidence="12">
    <location>
        <begin position="21"/>
        <end position="41"/>
    </location>
</feature>
<keyword evidence="8" id="KW-1015">Disulfide bond</keyword>
<comment type="caution">
    <text evidence="14">The sequence shown here is derived from an EMBL/GenBank/DDBJ whole genome shotgun (WGS) entry which is preliminary data.</text>
</comment>
<keyword evidence="15" id="KW-1185">Reference proteome</keyword>
<evidence type="ECO:0000256" key="4">
    <source>
        <dbReference type="ARBA" id="ARBA00022475"/>
    </source>
</evidence>
<dbReference type="Gene3D" id="1.10.110.10">
    <property type="entry name" value="Plant lipid-transfer and hydrophobic proteins"/>
    <property type="match status" value="1"/>
</dbReference>
<comment type="similarity">
    <text evidence="2">Belongs to the plant LTP family.</text>
</comment>
<dbReference type="InterPro" id="IPR000528">
    <property type="entry name" value="Plant_nsLTP"/>
</dbReference>
<dbReference type="Pfam" id="PF14368">
    <property type="entry name" value="LTP_2"/>
    <property type="match status" value="1"/>
</dbReference>
<dbReference type="Proteomes" id="UP000249390">
    <property type="component" value="Unassembled WGS sequence"/>
</dbReference>
<dbReference type="FunFam" id="1.10.110.10:FF:000001">
    <property type="entry name" value="Bifunctional inhibitor/lipid-transfer protein/seed storage 2S albumin superfamily protein"/>
    <property type="match status" value="1"/>
</dbReference>
<keyword evidence="12" id="KW-0472">Membrane</keyword>
<keyword evidence="4" id="KW-1003">Cell membrane</keyword>
<evidence type="ECO:0000256" key="2">
    <source>
        <dbReference type="ARBA" id="ARBA00009748"/>
    </source>
</evidence>
<keyword evidence="3" id="KW-0813">Transport</keyword>
<dbReference type="SMART" id="SM00499">
    <property type="entry name" value="AAI"/>
    <property type="match status" value="1"/>
</dbReference>
<gene>
    <name evidence="14" type="ORF">DM860_003119</name>
</gene>
<dbReference type="GO" id="GO:0006869">
    <property type="term" value="P:lipid transport"/>
    <property type="evidence" value="ECO:0007669"/>
    <property type="project" value="InterPro"/>
</dbReference>
<feature type="domain" description="Bifunctional inhibitor/plant lipid transfer protein/seed storage helical" evidence="13">
    <location>
        <begin position="56"/>
        <end position="134"/>
    </location>
</feature>
<dbReference type="InterPro" id="IPR043325">
    <property type="entry name" value="LTSS"/>
</dbReference>
<evidence type="ECO:0000256" key="1">
    <source>
        <dbReference type="ARBA" id="ARBA00004609"/>
    </source>
</evidence>
<evidence type="ECO:0000259" key="13">
    <source>
        <dbReference type="SMART" id="SM00499"/>
    </source>
</evidence>
<evidence type="ECO:0000256" key="10">
    <source>
        <dbReference type="ARBA" id="ARBA00023288"/>
    </source>
</evidence>
<evidence type="ECO:0000256" key="5">
    <source>
        <dbReference type="ARBA" id="ARBA00022622"/>
    </source>
</evidence>
<dbReference type="InterPro" id="IPR036312">
    <property type="entry name" value="Bifun_inhib/LTP/seed_sf"/>
</dbReference>
<name>A0A328D274_9ASTE</name>
<evidence type="ECO:0000256" key="8">
    <source>
        <dbReference type="ARBA" id="ARBA00023157"/>
    </source>
</evidence>
<dbReference type="PANTHER" id="PTHR33044">
    <property type="entry name" value="BIFUNCTIONAL INHIBITOR/LIPID-TRANSFER PROTEIN/SEED STORAGE 2S ALBUMIN SUPERFAMILY PROTEIN-RELATED"/>
    <property type="match status" value="1"/>
</dbReference>
<evidence type="ECO:0000256" key="3">
    <source>
        <dbReference type="ARBA" id="ARBA00022448"/>
    </source>
</evidence>
<comment type="subcellular location">
    <subcellularLocation>
        <location evidence="1">Cell membrane</location>
        <topology evidence="1">Lipid-anchor</topology>
        <topology evidence="1">GPI-anchor</topology>
    </subcellularLocation>
</comment>
<evidence type="ECO:0000256" key="6">
    <source>
        <dbReference type="ARBA" id="ARBA00022729"/>
    </source>
</evidence>
<keyword evidence="7" id="KW-0446">Lipid-binding</keyword>